<gene>
    <name evidence="3" type="ORF">BC349_11080</name>
</gene>
<sequence length="244" mass="27096">MKNILLTTACILSFSAISKAQQGDPKATEQWNPVPAVIDPGNDQKAPSDAIILFDGKNLNEWVSARTGGAPAWSIENGVMTVKGGTGDIKTKQVFEDCQLHIEWRTPSKVEGEGQGRGNSGIFLMENYELQVLDNYNNVTYSNGQAGSIYKQSMPLVNACRQPGEWQTYDIIFTAPRFYENGMLKSPARITVLHNNVLVQHNTEIRGATEYIGLATYKKHGPLSIKLQDHGNPTSFRNIWLRKL</sequence>
<evidence type="ECO:0000256" key="1">
    <source>
        <dbReference type="SAM" id="SignalP"/>
    </source>
</evidence>
<feature type="chain" id="PRO_5047445245" description="3-keto-alpha-glucoside-1,2-lyase/3-keto-2-hydroxy-glucal hydratase domain-containing protein" evidence="1">
    <location>
        <begin position="21"/>
        <end position="244"/>
    </location>
</feature>
<evidence type="ECO:0000313" key="3">
    <source>
        <dbReference type="EMBL" id="MBC6491594.1"/>
    </source>
</evidence>
<dbReference type="EMBL" id="MBUA01000023">
    <property type="protein sequence ID" value="MBC6491594.1"/>
    <property type="molecule type" value="Genomic_DNA"/>
</dbReference>
<dbReference type="Proteomes" id="UP000765802">
    <property type="component" value="Unassembled WGS sequence"/>
</dbReference>
<feature type="domain" description="3-keto-alpha-glucoside-1,2-lyase/3-keto-2-hydroxy-glucal hydratase" evidence="2">
    <location>
        <begin position="50"/>
        <end position="242"/>
    </location>
</feature>
<dbReference type="Pfam" id="PF06439">
    <property type="entry name" value="3keto-disac_hyd"/>
    <property type="match status" value="1"/>
</dbReference>
<evidence type="ECO:0000313" key="4">
    <source>
        <dbReference type="Proteomes" id="UP000765802"/>
    </source>
</evidence>
<keyword evidence="4" id="KW-1185">Reference proteome</keyword>
<keyword evidence="1" id="KW-0732">Signal</keyword>
<dbReference type="Gene3D" id="2.60.120.560">
    <property type="entry name" value="Exo-inulinase, domain 1"/>
    <property type="match status" value="1"/>
</dbReference>
<name>A0ABR7M9T5_9BACT</name>
<protein>
    <recommendedName>
        <fullName evidence="2">3-keto-alpha-glucoside-1,2-lyase/3-keto-2-hydroxy-glucal hydratase domain-containing protein</fullName>
    </recommendedName>
</protein>
<evidence type="ECO:0000259" key="2">
    <source>
        <dbReference type="Pfam" id="PF06439"/>
    </source>
</evidence>
<reference evidence="3 4" key="1">
    <citation type="submission" date="2016-07" db="EMBL/GenBank/DDBJ databases">
        <title>Genome analysis of Flavihumibacter stibioxidans YS-17.</title>
        <authorList>
            <person name="Shi K."/>
            <person name="Han Y."/>
            <person name="Wang G."/>
        </authorList>
    </citation>
    <scope>NUCLEOTIDE SEQUENCE [LARGE SCALE GENOMIC DNA]</scope>
    <source>
        <strain evidence="3 4">YS-17</strain>
    </source>
</reference>
<accession>A0ABR7M9T5</accession>
<proteinExistence type="predicted"/>
<organism evidence="3 4">
    <name type="scientific">Flavihumibacter stibioxidans</name>
    <dbReference type="NCBI Taxonomy" id="1834163"/>
    <lineage>
        <taxon>Bacteria</taxon>
        <taxon>Pseudomonadati</taxon>
        <taxon>Bacteroidota</taxon>
        <taxon>Chitinophagia</taxon>
        <taxon>Chitinophagales</taxon>
        <taxon>Chitinophagaceae</taxon>
        <taxon>Flavihumibacter</taxon>
    </lineage>
</organism>
<comment type="caution">
    <text evidence="3">The sequence shown here is derived from an EMBL/GenBank/DDBJ whole genome shotgun (WGS) entry which is preliminary data.</text>
</comment>
<dbReference type="RefSeq" id="WP_187256926.1">
    <property type="nucleotide sequence ID" value="NZ_JBHULF010000007.1"/>
</dbReference>
<dbReference type="InterPro" id="IPR010496">
    <property type="entry name" value="AL/BT2_dom"/>
</dbReference>
<feature type="signal peptide" evidence="1">
    <location>
        <begin position="1"/>
        <end position="20"/>
    </location>
</feature>